<protein>
    <recommendedName>
        <fullName evidence="4">Leucine-binding protein domain-containing protein</fullName>
    </recommendedName>
</protein>
<dbReference type="Proteomes" id="UP000588098">
    <property type="component" value="Unassembled WGS sequence"/>
</dbReference>
<evidence type="ECO:0000313" key="3">
    <source>
        <dbReference type="Proteomes" id="UP000588098"/>
    </source>
</evidence>
<feature type="compositionally biased region" description="Basic and acidic residues" evidence="1">
    <location>
        <begin position="1"/>
        <end position="14"/>
    </location>
</feature>
<evidence type="ECO:0008006" key="4">
    <source>
        <dbReference type="Google" id="ProtNLM"/>
    </source>
</evidence>
<evidence type="ECO:0000313" key="2">
    <source>
        <dbReference type="EMBL" id="MBB5937051.1"/>
    </source>
</evidence>
<sequence>MTKSSRLRDWRGGGEDPVVAQQGPHTELELRALIALLHDQRPRVRSVSIGHARNSAARAAARAFAAAWRADNAFGRTEDSAGAAREAADNIDAAIDEHTVLAVVDWPEQAASWLRQARRFAAGAPDAWVVCGAPAGWARMARRLRLSTDWSPAHTYAFASLGTADMVELAGAQTVEGLRGVTSQGGHWEISRGGITLLSPRSPSPSADPLPLPTSWAKTRS</sequence>
<organism evidence="2 3">
    <name type="scientific">Streptomyces zagrosensis</name>
    <dbReference type="NCBI Taxonomy" id="1042984"/>
    <lineage>
        <taxon>Bacteria</taxon>
        <taxon>Bacillati</taxon>
        <taxon>Actinomycetota</taxon>
        <taxon>Actinomycetes</taxon>
        <taxon>Kitasatosporales</taxon>
        <taxon>Streptomycetaceae</taxon>
        <taxon>Streptomyces</taxon>
    </lineage>
</organism>
<gene>
    <name evidence="2" type="ORF">FHS42_004130</name>
</gene>
<comment type="caution">
    <text evidence="2">The sequence shown here is derived from an EMBL/GenBank/DDBJ whole genome shotgun (WGS) entry which is preliminary data.</text>
</comment>
<proteinExistence type="predicted"/>
<keyword evidence="3" id="KW-1185">Reference proteome</keyword>
<dbReference type="Gene3D" id="3.40.50.2300">
    <property type="match status" value="1"/>
</dbReference>
<feature type="region of interest" description="Disordered" evidence="1">
    <location>
        <begin position="1"/>
        <end position="23"/>
    </location>
</feature>
<feature type="region of interest" description="Disordered" evidence="1">
    <location>
        <begin position="198"/>
        <end position="221"/>
    </location>
</feature>
<reference evidence="2 3" key="1">
    <citation type="submission" date="2020-08" db="EMBL/GenBank/DDBJ databases">
        <title>Genomic Encyclopedia of Type Strains, Phase III (KMG-III): the genomes of soil and plant-associated and newly described type strains.</title>
        <authorList>
            <person name="Whitman W."/>
        </authorList>
    </citation>
    <scope>NUCLEOTIDE SEQUENCE [LARGE SCALE GENOMIC DNA]</scope>
    <source>
        <strain evidence="2 3">CECT 8305</strain>
    </source>
</reference>
<accession>A0A7W9V082</accession>
<evidence type="ECO:0000256" key="1">
    <source>
        <dbReference type="SAM" id="MobiDB-lite"/>
    </source>
</evidence>
<feature type="compositionally biased region" description="Pro residues" evidence="1">
    <location>
        <begin position="202"/>
        <end position="212"/>
    </location>
</feature>
<dbReference type="AlphaFoldDB" id="A0A7W9V082"/>
<name>A0A7W9V082_9ACTN</name>
<dbReference type="RefSeq" id="WP_184573712.1">
    <property type="nucleotide sequence ID" value="NZ_JACHJL010000010.1"/>
</dbReference>
<dbReference type="EMBL" id="JACHJL010000010">
    <property type="protein sequence ID" value="MBB5937051.1"/>
    <property type="molecule type" value="Genomic_DNA"/>
</dbReference>